<dbReference type="InParanoid" id="F2UD85"/>
<evidence type="ECO:0000313" key="4">
    <source>
        <dbReference type="EMBL" id="EGD74580.1"/>
    </source>
</evidence>
<name>F2UD85_SALR5</name>
<dbReference type="InterPro" id="IPR044302">
    <property type="entry name" value="Costars"/>
</dbReference>
<sequence>MIVDNFNDFSTQTKPSQPSSSCLFPPPPPHTSNSIMDIDHEVGLLVKCMKRIGKEGDDGKIQVTFGEIFRDEVLEQQLESLVGTMKAARKRGLIDFKGQILLQGAHDDVVVTLLKDE</sequence>
<evidence type="ECO:0000256" key="2">
    <source>
        <dbReference type="SAM" id="MobiDB-lite"/>
    </source>
</evidence>
<dbReference type="Pfam" id="PF14705">
    <property type="entry name" value="Costars"/>
    <property type="match status" value="1"/>
</dbReference>
<dbReference type="KEGG" id="sre:PTSG_05945"/>
<evidence type="ECO:0000259" key="3">
    <source>
        <dbReference type="SMART" id="SM01283"/>
    </source>
</evidence>
<protein>
    <recommendedName>
        <fullName evidence="3">Costars domain-containing protein</fullName>
    </recommendedName>
</protein>
<dbReference type="EMBL" id="GL832969">
    <property type="protein sequence ID" value="EGD74580.1"/>
    <property type="molecule type" value="Genomic_DNA"/>
</dbReference>
<dbReference type="SMART" id="SM01283">
    <property type="entry name" value="Costars"/>
    <property type="match status" value="1"/>
</dbReference>
<dbReference type="GeneID" id="16073410"/>
<keyword evidence="5" id="KW-1185">Reference proteome</keyword>
<feature type="domain" description="Costars" evidence="3">
    <location>
        <begin position="36"/>
        <end position="114"/>
    </location>
</feature>
<organism evidence="5">
    <name type="scientific">Salpingoeca rosetta (strain ATCC 50818 / BSB-021)</name>
    <dbReference type="NCBI Taxonomy" id="946362"/>
    <lineage>
        <taxon>Eukaryota</taxon>
        <taxon>Choanoflagellata</taxon>
        <taxon>Craspedida</taxon>
        <taxon>Salpingoecidae</taxon>
        <taxon>Salpingoeca</taxon>
    </lineage>
</organism>
<proteinExistence type="inferred from homology"/>
<feature type="compositionally biased region" description="Low complexity" evidence="2">
    <location>
        <begin position="10"/>
        <end position="23"/>
    </location>
</feature>
<reference evidence="4" key="1">
    <citation type="submission" date="2009-08" db="EMBL/GenBank/DDBJ databases">
        <title>Annotation of Salpingoeca rosetta.</title>
        <authorList>
            <consortium name="The Broad Institute Genome Sequencing Platform"/>
            <person name="Russ C."/>
            <person name="Cuomo C."/>
            <person name="Burger G."/>
            <person name="Gray M.W."/>
            <person name="Holland P.W.H."/>
            <person name="King N."/>
            <person name="Lang F.B.F."/>
            <person name="Roger A.J."/>
            <person name="Ruiz-Trillo I."/>
            <person name="Young S.K."/>
            <person name="Zeng Q."/>
            <person name="Gargeya S."/>
            <person name="Alvarado L."/>
            <person name="Berlin A."/>
            <person name="Chapman S.B."/>
            <person name="Chen Z."/>
            <person name="Freedman E."/>
            <person name="Gellesch M."/>
            <person name="Goldberg J."/>
            <person name="Griggs A."/>
            <person name="Gujja S."/>
            <person name="Heilman E."/>
            <person name="Heiman D."/>
            <person name="Howarth C."/>
            <person name="Mehta T."/>
            <person name="Neiman D."/>
            <person name="Pearson M."/>
            <person name="Roberts A."/>
            <person name="Saif S."/>
            <person name="Shea T."/>
            <person name="Shenoy N."/>
            <person name="Sisk P."/>
            <person name="Stolte C."/>
            <person name="Sykes S."/>
            <person name="White J."/>
            <person name="Yandava C."/>
            <person name="Haas B."/>
            <person name="Nusbaum C."/>
            <person name="Birren B."/>
        </authorList>
    </citation>
    <scope>NUCLEOTIDE SEQUENCE [LARGE SCALE GENOMIC DNA]</scope>
    <source>
        <strain evidence="4">ATCC 50818</strain>
    </source>
</reference>
<dbReference type="OrthoDB" id="9871914at2759"/>
<dbReference type="eggNOG" id="KOG3376">
    <property type="taxonomic scope" value="Eukaryota"/>
</dbReference>
<evidence type="ECO:0000256" key="1">
    <source>
        <dbReference type="ARBA" id="ARBA00006126"/>
    </source>
</evidence>
<dbReference type="FunCoup" id="F2UD85">
    <property type="interactions" value="54"/>
</dbReference>
<comment type="similarity">
    <text evidence="1">Belongs to the costars family.</text>
</comment>
<dbReference type="OMA" id="QRVHDNV"/>
<dbReference type="Gene3D" id="1.10.10.1540">
    <property type="entry name" value="Costar domain"/>
    <property type="match status" value="1"/>
</dbReference>
<dbReference type="PANTHER" id="PTHR46334:SF1">
    <property type="entry name" value="COSTARS FAMILY PROTEIN ABRACL"/>
    <property type="match status" value="1"/>
</dbReference>
<dbReference type="PANTHER" id="PTHR46334">
    <property type="entry name" value="COSTARS FAMILY PROTEIN ABRACL"/>
    <property type="match status" value="1"/>
</dbReference>
<dbReference type="RefSeq" id="XP_004992837.1">
    <property type="nucleotide sequence ID" value="XM_004992780.1"/>
</dbReference>
<gene>
    <name evidence="4" type="ORF">PTSG_05945</name>
</gene>
<dbReference type="InterPro" id="IPR038095">
    <property type="entry name" value="Costars_sf"/>
</dbReference>
<dbReference type="GO" id="GO:0032970">
    <property type="term" value="P:regulation of actin filament-based process"/>
    <property type="evidence" value="ECO:0007669"/>
    <property type="project" value="TreeGrafter"/>
</dbReference>
<evidence type="ECO:0000313" key="5">
    <source>
        <dbReference type="Proteomes" id="UP000007799"/>
    </source>
</evidence>
<dbReference type="AlphaFoldDB" id="F2UD85"/>
<dbReference type="InterPro" id="IPR027817">
    <property type="entry name" value="Costars_dom"/>
</dbReference>
<accession>F2UD85</accession>
<dbReference type="Proteomes" id="UP000007799">
    <property type="component" value="Unassembled WGS sequence"/>
</dbReference>
<feature type="region of interest" description="Disordered" evidence="2">
    <location>
        <begin position="1"/>
        <end position="32"/>
    </location>
</feature>